<dbReference type="EC" id="2.7.7.89" evidence="7"/>
<sequence>MTLASSALPLHASFGSFPHPLPPHRGLRAGLPLPHAAASLAVALERWLENATRSDDPAVQSLLQAAVADGSPYLPYLAALFGNSPYLTLCALKDPAYLCEVLAQGPDAAWQDLQTNVRNTLFGEKDIARLMKGLRVGKRRLALLSGLADISHAWSLEQVTGALSTYAALALDLAATHLLRDGAEGGHIVLPHPDQPCKDSGFVVLGMGKLGAGELNYSSDIDIICLYDYDKITYVGRKSVSEFFVRLTKTLVRIMDERTADGYVFRTDLRLRPDPGSTAVCISTVAAEAYYESFGQNWERAAMIKVRALAGDLERGDEFVRHLRPFVWRKSLDFYAIQDIHSIKRQINAHKGCGVVAVAGHNIKLGRGGIREIEFFAQTQQLIWGGREPGTRTSRTLEALQALVEHSHVKPQVAAELTVAYRFLRTLEHRLQMIDDAQTQTLPADPDRLLHLAAFMGFEDLDSFDQAVRSTLCLVESHYADLFEEAPDLSSDVGNLVFTGAEDDPDTLRTLGEMGFSNVAGIAATVRGWHHGRYRALRSTRAKELLTELLPSLLKALGKTSQPDQAFMHFDDFLGQLPAGVQIFSVFHANPSLLDLVAVIMGDAPRLAHILARRSNTLDAVMAPGFFDTPLGRDDLATELDQLVAQSAAYEETLDLCRLWANSHKFQIGVQTLQQLLTARQAGEALTAVADVVLSRLLTATSAEFARTHGEIPGGGFCVIAMGKMGGREMTATSDLDLITVYEVSGDAEQSDGRRPLSRADYYIRLTQRFINGITALTREGSLYEVDMRLRPSGSKGPLAVSLTSFIKYNNEDAWTWEHLALTRARVVCGDPLLQGRIEAAVQEVLCRPRDPDKLLVDVANMRALMARERKPASIFDVKLTRGGLVDIEFLVQYLILRHGTQHPAIARANVADALLALREAGLLTADQLAVLDQAHCLWLELQGIIRHMVEGAFDPAQASDGLRHRLAQAASLASFEQLQQHMEQTYGAVYAVFGALIETPADAARLRTDSATA</sequence>
<feature type="domain" description="Glutamate-ammonia ligase adenylyltransferase repeated" evidence="8">
    <location>
        <begin position="77"/>
        <end position="319"/>
    </location>
</feature>
<comment type="catalytic activity">
    <reaction evidence="7">
        <text>[glutamine synthetase]-L-tyrosine + ATP = [glutamine synthetase]-O(4)-(5'-adenylyl)-L-tyrosine + diphosphate</text>
        <dbReference type="Rhea" id="RHEA:18589"/>
        <dbReference type="Rhea" id="RHEA-COMP:10660"/>
        <dbReference type="Rhea" id="RHEA-COMP:10661"/>
        <dbReference type="ChEBI" id="CHEBI:30616"/>
        <dbReference type="ChEBI" id="CHEBI:33019"/>
        <dbReference type="ChEBI" id="CHEBI:46858"/>
        <dbReference type="ChEBI" id="CHEBI:83624"/>
        <dbReference type="EC" id="2.7.7.42"/>
    </reaction>
</comment>
<evidence type="ECO:0000256" key="7">
    <source>
        <dbReference type="HAMAP-Rule" id="MF_00802"/>
    </source>
</evidence>
<comment type="catalytic activity">
    <reaction evidence="7">
        <text>[glutamine synthetase]-O(4)-(5'-adenylyl)-L-tyrosine + phosphate = [glutamine synthetase]-L-tyrosine + ADP</text>
        <dbReference type="Rhea" id="RHEA:43716"/>
        <dbReference type="Rhea" id="RHEA-COMP:10660"/>
        <dbReference type="Rhea" id="RHEA-COMP:10661"/>
        <dbReference type="ChEBI" id="CHEBI:43474"/>
        <dbReference type="ChEBI" id="CHEBI:46858"/>
        <dbReference type="ChEBI" id="CHEBI:83624"/>
        <dbReference type="ChEBI" id="CHEBI:456216"/>
        <dbReference type="EC" id="2.7.7.89"/>
    </reaction>
</comment>
<keyword evidence="10" id="KW-0436">Ligase</keyword>
<dbReference type="SUPFAM" id="SSF81593">
    <property type="entry name" value="Nucleotidyltransferase substrate binding subunit/domain"/>
    <property type="match status" value="2"/>
</dbReference>
<dbReference type="Pfam" id="PF08335">
    <property type="entry name" value="GlnD_UR_UTase"/>
    <property type="match status" value="2"/>
</dbReference>
<dbReference type="GO" id="GO:0005829">
    <property type="term" value="C:cytosol"/>
    <property type="evidence" value="ECO:0007669"/>
    <property type="project" value="TreeGrafter"/>
</dbReference>
<keyword evidence="2 7" id="KW-0548">Nucleotidyltransferase</keyword>
<dbReference type="CDD" id="cd05401">
    <property type="entry name" value="NT_GlnE_GlnD_like"/>
    <property type="match status" value="2"/>
</dbReference>
<evidence type="ECO:0000259" key="8">
    <source>
        <dbReference type="Pfam" id="PF03710"/>
    </source>
</evidence>
<evidence type="ECO:0000313" key="11">
    <source>
        <dbReference type="Proteomes" id="UP000185678"/>
    </source>
</evidence>
<dbReference type="Proteomes" id="UP000185678">
    <property type="component" value="Unassembled WGS sequence"/>
</dbReference>
<dbReference type="SUPFAM" id="SSF81301">
    <property type="entry name" value="Nucleotidyltransferase"/>
    <property type="match status" value="2"/>
</dbReference>
<dbReference type="STRING" id="80876.SAMN05421779_10120"/>
<evidence type="ECO:0000256" key="5">
    <source>
        <dbReference type="ARBA" id="ARBA00022842"/>
    </source>
</evidence>
<keyword evidence="4 7" id="KW-0067">ATP-binding</keyword>
<dbReference type="NCBIfam" id="NF008292">
    <property type="entry name" value="PRK11072.1"/>
    <property type="match status" value="1"/>
</dbReference>
<comment type="similarity">
    <text evidence="7">Belongs to the GlnE family.</text>
</comment>
<feature type="domain" description="Glutamate-ammonia ligase adenylyltransferase repeated" evidence="8">
    <location>
        <begin position="597"/>
        <end position="838"/>
    </location>
</feature>
<dbReference type="GO" id="GO:0005524">
    <property type="term" value="F:ATP binding"/>
    <property type="evidence" value="ECO:0007669"/>
    <property type="project" value="UniProtKB-UniRule"/>
</dbReference>
<dbReference type="GO" id="GO:0047388">
    <property type="term" value="F:[glutamine synthetase]-adenylyl-L-tyrosine phosphorylase activity"/>
    <property type="evidence" value="ECO:0007669"/>
    <property type="project" value="UniProtKB-EC"/>
</dbReference>
<protein>
    <recommendedName>
        <fullName evidence="7">Bifunctional glutamine synthetase adenylyltransferase/adenylyl-removing enzyme</fullName>
    </recommendedName>
    <alternativeName>
        <fullName evidence="7">ATP:glutamine synthetase adenylyltransferase</fullName>
    </alternativeName>
    <alternativeName>
        <fullName evidence="7">ATase</fullName>
    </alternativeName>
    <domain>
        <recommendedName>
            <fullName evidence="7">Glutamine synthetase adenylyl-L-tyrosine phosphorylase</fullName>
            <ecNumber evidence="7">2.7.7.89</ecNumber>
        </recommendedName>
        <alternativeName>
            <fullName evidence="7">Adenylyl removase</fullName>
            <shortName evidence="7">AR</shortName>
            <shortName evidence="7">AT-N</shortName>
        </alternativeName>
    </domain>
    <domain>
        <recommendedName>
            <fullName evidence="7">Glutamine synthetase adenylyl transferase</fullName>
            <ecNumber evidence="7">2.7.7.42</ecNumber>
        </recommendedName>
        <alternativeName>
            <fullName evidence="7">Adenylyl transferase</fullName>
            <shortName evidence="7">AT</shortName>
            <shortName evidence="7">AT-C</shortName>
        </alternativeName>
    </domain>
</protein>
<evidence type="ECO:0000256" key="2">
    <source>
        <dbReference type="ARBA" id="ARBA00022695"/>
    </source>
</evidence>
<dbReference type="EMBL" id="FTOA01000001">
    <property type="protein sequence ID" value="SIS36504.1"/>
    <property type="molecule type" value="Genomic_DNA"/>
</dbReference>
<accession>A0A1N7IHB8</accession>
<dbReference type="EC" id="2.7.7.42" evidence="7"/>
<evidence type="ECO:0000256" key="4">
    <source>
        <dbReference type="ARBA" id="ARBA00022840"/>
    </source>
</evidence>
<evidence type="ECO:0000259" key="9">
    <source>
        <dbReference type="Pfam" id="PF08335"/>
    </source>
</evidence>
<dbReference type="Gene3D" id="3.30.460.10">
    <property type="entry name" value="Beta Polymerase, domain 2"/>
    <property type="match status" value="2"/>
</dbReference>
<comment type="function">
    <text evidence="7">Involved in the regulation of glutamine synthetase GlnA, a key enzyme in the process to assimilate ammonia. When cellular nitrogen levels are high, the C-terminal adenylyl transferase (AT) inactivates GlnA by covalent transfer of an adenylyl group from ATP to specific tyrosine residue of GlnA, thus reducing its activity. Conversely, when nitrogen levels are low, the N-terminal adenylyl removase (AR) activates GlnA by removing the adenylyl group by phosphorolysis, increasing its activity. The regulatory region of GlnE binds the signal transduction protein PII (GlnB) which indicates the nitrogen status of the cell.</text>
</comment>
<dbReference type="Gene3D" id="1.20.120.330">
    <property type="entry name" value="Nucleotidyltransferases domain 2"/>
    <property type="match status" value="2"/>
</dbReference>
<feature type="domain" description="PII-uridylyltransferase/Glutamine-synthetase adenylyltransferase" evidence="9">
    <location>
        <begin position="343"/>
        <end position="483"/>
    </location>
</feature>
<name>A0A1N7IHB8_9PROT</name>
<keyword evidence="1 7" id="KW-0808">Transferase</keyword>
<dbReference type="NCBIfam" id="NF010706">
    <property type="entry name" value="PRK14108.1"/>
    <property type="match status" value="1"/>
</dbReference>
<evidence type="ECO:0000256" key="1">
    <source>
        <dbReference type="ARBA" id="ARBA00022679"/>
    </source>
</evidence>
<evidence type="ECO:0000256" key="6">
    <source>
        <dbReference type="ARBA" id="ARBA00023268"/>
    </source>
</evidence>
<dbReference type="GO" id="GO:0000820">
    <property type="term" value="P:regulation of glutamine family amino acid metabolic process"/>
    <property type="evidence" value="ECO:0007669"/>
    <property type="project" value="UniProtKB-UniRule"/>
</dbReference>
<gene>
    <name evidence="7" type="primary">glnE</name>
    <name evidence="10" type="ORF">SAMN05421779_10120</name>
</gene>
<dbReference type="Gene3D" id="1.20.120.1510">
    <property type="match status" value="1"/>
</dbReference>
<dbReference type="InterPro" id="IPR043519">
    <property type="entry name" value="NT_sf"/>
</dbReference>
<dbReference type="GO" id="GO:0016874">
    <property type="term" value="F:ligase activity"/>
    <property type="evidence" value="ECO:0007669"/>
    <property type="project" value="UniProtKB-KW"/>
</dbReference>
<evidence type="ECO:0000313" key="10">
    <source>
        <dbReference type="EMBL" id="SIS36504.1"/>
    </source>
</evidence>
<dbReference type="GO" id="GO:0000287">
    <property type="term" value="F:magnesium ion binding"/>
    <property type="evidence" value="ECO:0007669"/>
    <property type="project" value="UniProtKB-UniRule"/>
</dbReference>
<dbReference type="AlphaFoldDB" id="A0A1N7IHB8"/>
<dbReference type="InterPro" id="IPR023057">
    <property type="entry name" value="GlnE"/>
</dbReference>
<proteinExistence type="inferred from homology"/>
<dbReference type="PANTHER" id="PTHR30621">
    <property type="entry name" value="GLUTAMINE SYNTHETASE ADENYLYLTRANSFERASE"/>
    <property type="match status" value="1"/>
</dbReference>
<feature type="region of interest" description="Adenylyl removase" evidence="7">
    <location>
        <begin position="1"/>
        <end position="486"/>
    </location>
</feature>
<dbReference type="Pfam" id="PF03710">
    <property type="entry name" value="GlnE"/>
    <property type="match status" value="2"/>
</dbReference>
<dbReference type="InterPro" id="IPR013546">
    <property type="entry name" value="PII_UdlTrfase/GS_AdlTrfase"/>
</dbReference>
<dbReference type="PANTHER" id="PTHR30621:SF0">
    <property type="entry name" value="BIFUNCTIONAL GLUTAMINE SYNTHETASE ADENYLYLTRANSFERASE_ADENYLYL-REMOVING ENZYME"/>
    <property type="match status" value="1"/>
</dbReference>
<dbReference type="HAMAP" id="MF_00802">
    <property type="entry name" value="GlnE"/>
    <property type="match status" value="1"/>
</dbReference>
<feature type="domain" description="PII-uridylyltransferase/Glutamine-synthetase adenylyltransferase" evidence="9">
    <location>
        <begin position="875"/>
        <end position="997"/>
    </location>
</feature>
<comment type="cofactor">
    <cofactor evidence="7">
        <name>Mg(2+)</name>
        <dbReference type="ChEBI" id="CHEBI:18420"/>
    </cofactor>
</comment>
<feature type="region of interest" description="Adenylyl transferase" evidence="7">
    <location>
        <begin position="490"/>
        <end position="1014"/>
    </location>
</feature>
<keyword evidence="11" id="KW-1185">Reference proteome</keyword>
<dbReference type="RefSeq" id="WP_245821178.1">
    <property type="nucleotide sequence ID" value="NZ_FTOA01000001.1"/>
</dbReference>
<organism evidence="10 11">
    <name type="scientific">Insolitispirillum peregrinum</name>
    <dbReference type="NCBI Taxonomy" id="80876"/>
    <lineage>
        <taxon>Bacteria</taxon>
        <taxon>Pseudomonadati</taxon>
        <taxon>Pseudomonadota</taxon>
        <taxon>Alphaproteobacteria</taxon>
        <taxon>Rhodospirillales</taxon>
        <taxon>Novispirillaceae</taxon>
        <taxon>Insolitispirillum</taxon>
    </lineage>
</organism>
<keyword evidence="5 7" id="KW-0460">Magnesium</keyword>
<dbReference type="InterPro" id="IPR005190">
    <property type="entry name" value="GlnE_rpt_dom"/>
</dbReference>
<dbReference type="GO" id="GO:0008882">
    <property type="term" value="F:[glutamate-ammonia-ligase] adenylyltransferase activity"/>
    <property type="evidence" value="ECO:0007669"/>
    <property type="project" value="UniProtKB-UniRule"/>
</dbReference>
<keyword evidence="3 7" id="KW-0547">Nucleotide-binding</keyword>
<evidence type="ECO:0000256" key="3">
    <source>
        <dbReference type="ARBA" id="ARBA00022741"/>
    </source>
</evidence>
<keyword evidence="6 7" id="KW-0511">Multifunctional enzyme</keyword>
<reference evidence="10 11" key="1">
    <citation type="submission" date="2017-01" db="EMBL/GenBank/DDBJ databases">
        <authorList>
            <person name="Mah S.A."/>
            <person name="Swanson W.J."/>
            <person name="Moy G.W."/>
            <person name="Vacquier V.D."/>
        </authorList>
    </citation>
    <scope>NUCLEOTIDE SEQUENCE [LARGE SCALE GENOMIC DNA]</scope>
    <source>
        <strain evidence="10 11">DSM 11589</strain>
    </source>
</reference>